<accession>A0A208ZDR9</accession>
<dbReference type="GO" id="GO:0003824">
    <property type="term" value="F:catalytic activity"/>
    <property type="evidence" value="ECO:0007669"/>
    <property type="project" value="UniProtKB-ARBA"/>
</dbReference>
<feature type="region of interest" description="Disordered" evidence="2">
    <location>
        <begin position="1"/>
        <end position="37"/>
    </location>
</feature>
<dbReference type="EMBL" id="NHOI01000062">
    <property type="protein sequence ID" value="OVZ78660.1"/>
    <property type="molecule type" value="Genomic_DNA"/>
</dbReference>
<feature type="compositionally biased region" description="Polar residues" evidence="2">
    <location>
        <begin position="1"/>
        <end position="17"/>
    </location>
</feature>
<evidence type="ECO:0000256" key="2">
    <source>
        <dbReference type="SAM" id="MobiDB-lite"/>
    </source>
</evidence>
<organism evidence="3 4">
    <name type="scientific">Yersinia intermedia</name>
    <dbReference type="NCBI Taxonomy" id="631"/>
    <lineage>
        <taxon>Bacteria</taxon>
        <taxon>Pseudomonadati</taxon>
        <taxon>Pseudomonadota</taxon>
        <taxon>Gammaproteobacteria</taxon>
        <taxon>Enterobacterales</taxon>
        <taxon>Yersiniaceae</taxon>
        <taxon>Yersinia</taxon>
    </lineage>
</organism>
<dbReference type="Pfam" id="PF13332">
    <property type="entry name" value="Fil_haemagg_2"/>
    <property type="match status" value="1"/>
</dbReference>
<evidence type="ECO:0000256" key="1">
    <source>
        <dbReference type="ARBA" id="ARBA00022656"/>
    </source>
</evidence>
<protein>
    <recommendedName>
        <fullName evidence="5">Hemolysin</fullName>
    </recommendedName>
</protein>
<sequence length="238" mass="23908">TASGSNIAAGNNLSITATGDKGPGDIRVQGSELQAGKNLSLDAKNDIALNSAENSERLRGSNKSSGGNIGIGIGVGKGAGISIFAGVNASKGKEQGDSLSHTESQLKAGDTVSITSGRDTSLKGAQVSGETVKVDAGRNLTLQSEQDRNNYDSKQTSVSASGSFTFGTMTGSGSVSASKSKIDSDYTSVLEQTGFFAGKGGFDITVGEHTQLNGAVIGSTATADKNTLDTGSLGFSDL</sequence>
<dbReference type="InterPro" id="IPR025157">
    <property type="entry name" value="Hemagglutinin_rpt"/>
</dbReference>
<name>A0A208ZDR9_YERIN</name>
<evidence type="ECO:0008006" key="5">
    <source>
        <dbReference type="Google" id="ProtNLM"/>
    </source>
</evidence>
<keyword evidence="1" id="KW-0800">Toxin</keyword>
<feature type="non-terminal residue" evidence="3">
    <location>
        <position position="238"/>
    </location>
</feature>
<reference evidence="3 4" key="1">
    <citation type="submission" date="2017-05" db="EMBL/GenBank/DDBJ databases">
        <title>Whole genome sequencing of Yersinia kristensenii.</title>
        <authorList>
            <person name="Campioni F."/>
        </authorList>
    </citation>
    <scope>NUCLEOTIDE SEQUENCE [LARGE SCALE GENOMIC DNA]</scope>
    <source>
        <strain evidence="3 4">CFSAN060536</strain>
    </source>
</reference>
<evidence type="ECO:0000313" key="3">
    <source>
        <dbReference type="EMBL" id="OVZ78660.1"/>
    </source>
</evidence>
<comment type="caution">
    <text evidence="3">The sequence shown here is derived from an EMBL/GenBank/DDBJ whole genome shotgun (WGS) entry which is preliminary data.</text>
</comment>
<dbReference type="AlphaFoldDB" id="A0A208ZDR9"/>
<dbReference type="GO" id="GO:0090729">
    <property type="term" value="F:toxin activity"/>
    <property type="evidence" value="ECO:0007669"/>
    <property type="project" value="UniProtKB-KW"/>
</dbReference>
<feature type="region of interest" description="Disordered" evidence="2">
    <location>
        <begin position="92"/>
        <end position="158"/>
    </location>
</feature>
<evidence type="ECO:0000313" key="4">
    <source>
        <dbReference type="Proteomes" id="UP000196440"/>
    </source>
</evidence>
<dbReference type="Proteomes" id="UP000196440">
    <property type="component" value="Unassembled WGS sequence"/>
</dbReference>
<gene>
    <name evidence="3" type="ORF">CBW57_23810</name>
</gene>
<feature type="non-terminal residue" evidence="3">
    <location>
        <position position="1"/>
    </location>
</feature>
<proteinExistence type="predicted"/>
<dbReference type="RefSeq" id="WP_140414552.1">
    <property type="nucleotide sequence ID" value="NZ_NHOI01000062.1"/>
</dbReference>